<feature type="compositionally biased region" description="Low complexity" evidence="1">
    <location>
        <begin position="171"/>
        <end position="184"/>
    </location>
</feature>
<dbReference type="AlphaFoldDB" id="R7T9D7"/>
<accession>R7T9D7</accession>
<reference evidence="3" key="3">
    <citation type="submission" date="2015-06" db="UniProtKB">
        <authorList>
            <consortium name="EnsemblMetazoa"/>
        </authorList>
    </citation>
    <scope>IDENTIFICATION</scope>
</reference>
<keyword evidence="4" id="KW-1185">Reference proteome</keyword>
<gene>
    <name evidence="2" type="ORF">CAPTEDRAFT_193661</name>
</gene>
<dbReference type="EnsemblMetazoa" id="CapteT193661">
    <property type="protein sequence ID" value="CapteP193661"/>
    <property type="gene ID" value="CapteG193661"/>
</dbReference>
<evidence type="ECO:0000256" key="1">
    <source>
        <dbReference type="SAM" id="MobiDB-lite"/>
    </source>
</evidence>
<protein>
    <submittedName>
        <fullName evidence="2 3">Uncharacterized protein</fullName>
    </submittedName>
</protein>
<proteinExistence type="predicted"/>
<evidence type="ECO:0000313" key="2">
    <source>
        <dbReference type="EMBL" id="ELT90137.1"/>
    </source>
</evidence>
<name>R7T9D7_CAPTE</name>
<reference evidence="2 4" key="2">
    <citation type="journal article" date="2013" name="Nature">
        <title>Insights into bilaterian evolution from three spiralian genomes.</title>
        <authorList>
            <person name="Simakov O."/>
            <person name="Marletaz F."/>
            <person name="Cho S.J."/>
            <person name="Edsinger-Gonzales E."/>
            <person name="Havlak P."/>
            <person name="Hellsten U."/>
            <person name="Kuo D.H."/>
            <person name="Larsson T."/>
            <person name="Lv J."/>
            <person name="Arendt D."/>
            <person name="Savage R."/>
            <person name="Osoegawa K."/>
            <person name="de Jong P."/>
            <person name="Grimwood J."/>
            <person name="Chapman J.A."/>
            <person name="Shapiro H."/>
            <person name="Aerts A."/>
            <person name="Otillar R.P."/>
            <person name="Terry A.Y."/>
            <person name="Boore J.L."/>
            <person name="Grigoriev I.V."/>
            <person name="Lindberg D.R."/>
            <person name="Seaver E.C."/>
            <person name="Weisblat D.A."/>
            <person name="Putnam N.H."/>
            <person name="Rokhsar D.S."/>
        </authorList>
    </citation>
    <scope>NUCLEOTIDE SEQUENCE</scope>
    <source>
        <strain evidence="2 4">I ESC-2004</strain>
    </source>
</reference>
<dbReference type="EMBL" id="KB311059">
    <property type="protein sequence ID" value="ELT90137.1"/>
    <property type="molecule type" value="Genomic_DNA"/>
</dbReference>
<feature type="region of interest" description="Disordered" evidence="1">
    <location>
        <begin position="171"/>
        <end position="194"/>
    </location>
</feature>
<reference evidence="4" key="1">
    <citation type="submission" date="2012-12" db="EMBL/GenBank/DDBJ databases">
        <authorList>
            <person name="Hellsten U."/>
            <person name="Grimwood J."/>
            <person name="Chapman J.A."/>
            <person name="Shapiro H."/>
            <person name="Aerts A."/>
            <person name="Otillar R.P."/>
            <person name="Terry A.Y."/>
            <person name="Boore J.L."/>
            <person name="Simakov O."/>
            <person name="Marletaz F."/>
            <person name="Cho S.-J."/>
            <person name="Edsinger-Gonzales E."/>
            <person name="Havlak P."/>
            <person name="Kuo D.-H."/>
            <person name="Larsson T."/>
            <person name="Lv J."/>
            <person name="Arendt D."/>
            <person name="Savage R."/>
            <person name="Osoegawa K."/>
            <person name="de Jong P."/>
            <person name="Lindberg D.R."/>
            <person name="Seaver E.C."/>
            <person name="Weisblat D.A."/>
            <person name="Putnam N.H."/>
            <person name="Grigoriev I.V."/>
            <person name="Rokhsar D.S."/>
        </authorList>
    </citation>
    <scope>NUCLEOTIDE SEQUENCE</scope>
    <source>
        <strain evidence="4">I ESC-2004</strain>
    </source>
</reference>
<sequence length="334" mass="37367">MAVILDPVLAYVAVSQQTSSNDYIANTVNEFYSTEEIVAARDVLWQQVKDEVMPKVSRRQSVDTMRGSMLTINDIIKAIKILDSADKLPLFAVPYDKLRRIPMSRPSETATVSICERLLEARLESQEALIASNSAKISAVSVTSSPRPVAQSYAAAAAAANVVTNAANAPSESASSAARTASPRQPNWPNADASRLPHHQVTLQKDDQDGFQQVQPRKRRIHKFVTGTKSGERCKSFTGGPEPSRDLFLFRDDRDSQAHRQVVHEYHDNIVNACIRAAEATIPHTKRRGRAGWKRHAEPQKKNEEMLLCRHDDMKSNARRKRDFKPLKFNVSRN</sequence>
<organism evidence="2">
    <name type="scientific">Capitella teleta</name>
    <name type="common">Polychaete worm</name>
    <dbReference type="NCBI Taxonomy" id="283909"/>
    <lineage>
        <taxon>Eukaryota</taxon>
        <taxon>Metazoa</taxon>
        <taxon>Spiralia</taxon>
        <taxon>Lophotrochozoa</taxon>
        <taxon>Annelida</taxon>
        <taxon>Polychaeta</taxon>
        <taxon>Sedentaria</taxon>
        <taxon>Scolecida</taxon>
        <taxon>Capitellidae</taxon>
        <taxon>Capitella</taxon>
    </lineage>
</organism>
<evidence type="ECO:0000313" key="4">
    <source>
        <dbReference type="Proteomes" id="UP000014760"/>
    </source>
</evidence>
<feature type="region of interest" description="Disordered" evidence="1">
    <location>
        <begin position="315"/>
        <end position="334"/>
    </location>
</feature>
<dbReference type="HOGENOM" id="CLU_853230_0_0_1"/>
<dbReference type="EMBL" id="AMQN01032139">
    <property type="status" value="NOT_ANNOTATED_CDS"/>
    <property type="molecule type" value="Genomic_DNA"/>
</dbReference>
<dbReference type="Proteomes" id="UP000014760">
    <property type="component" value="Unassembled WGS sequence"/>
</dbReference>
<dbReference type="EMBL" id="AMQN01032138">
    <property type="status" value="NOT_ANNOTATED_CDS"/>
    <property type="molecule type" value="Genomic_DNA"/>
</dbReference>
<evidence type="ECO:0000313" key="3">
    <source>
        <dbReference type="EnsemblMetazoa" id="CapteP193661"/>
    </source>
</evidence>